<feature type="transmembrane region" description="Helical" evidence="11">
    <location>
        <begin position="54"/>
        <end position="72"/>
    </location>
</feature>
<comment type="similarity">
    <text evidence="2">Belongs to the complex I NDUFA11 subunit family.</text>
</comment>
<feature type="transmembrane region" description="Helical" evidence="11">
    <location>
        <begin position="107"/>
        <end position="125"/>
    </location>
</feature>
<sequence>MLSYKYYDTPEGHDIFKKVFVTSKYAGMAGLGVATFDVLMYSHPKGLFNTAYRYAFFLGPMVGMAAAFTVTANTAQNIREKNDVWNYFLGGVASGTVFGAWKKSLVVAVPVCLALGAIGMIKKTAIDENWILVPEITSAPKSIKSVHHDWTLVKDVDELKTWTAGSK</sequence>
<evidence type="ECO:0000256" key="11">
    <source>
        <dbReference type="SAM" id="Phobius"/>
    </source>
</evidence>
<dbReference type="GO" id="GO:0005743">
    <property type="term" value="C:mitochondrial inner membrane"/>
    <property type="evidence" value="ECO:0007669"/>
    <property type="project" value="UniProtKB-SubCell"/>
</dbReference>
<dbReference type="AlphaFoldDB" id="A0A8B8I9C0"/>
<evidence type="ECO:0000256" key="2">
    <source>
        <dbReference type="ARBA" id="ARBA00008699"/>
    </source>
</evidence>
<proteinExistence type="inferred from homology"/>
<dbReference type="OMA" id="SIEQGWE"/>
<keyword evidence="7" id="KW-0496">Mitochondrion</keyword>
<dbReference type="GO" id="GO:0006120">
    <property type="term" value="P:mitochondrial electron transport, NADH to ubiquinone"/>
    <property type="evidence" value="ECO:0007669"/>
    <property type="project" value="InterPro"/>
</dbReference>
<dbReference type="GO" id="GO:0045271">
    <property type="term" value="C:respiratory chain complex I"/>
    <property type="evidence" value="ECO:0007669"/>
    <property type="project" value="InterPro"/>
</dbReference>
<gene>
    <name evidence="13" type="primary">LOC113398327</name>
</gene>
<keyword evidence="6 11" id="KW-1133">Transmembrane helix</keyword>
<comment type="subcellular location">
    <subcellularLocation>
        <location evidence="1">Mitochondrion inner membrane</location>
        <topology evidence="1">Multi-pass membrane protein</topology>
        <orientation evidence="1">Matrix side</orientation>
    </subcellularLocation>
</comment>
<dbReference type="GeneID" id="113398327"/>
<keyword evidence="5" id="KW-0999">Mitochondrion inner membrane</keyword>
<protein>
    <recommendedName>
        <fullName evidence="3">NADH dehydrogenase [ubiquinone] 1 alpha subcomplex subunit 11</fullName>
    </recommendedName>
    <alternativeName>
        <fullName evidence="9">Complex I-B14.7</fullName>
    </alternativeName>
    <alternativeName>
        <fullName evidence="10">NADH-ubiquinone oxidoreductase subunit B14.7</fullName>
    </alternativeName>
</protein>
<feature type="transmembrane region" description="Helical" evidence="11">
    <location>
        <begin position="25"/>
        <end position="42"/>
    </location>
</feature>
<feature type="transmembrane region" description="Helical" evidence="11">
    <location>
        <begin position="84"/>
        <end position="101"/>
    </location>
</feature>
<evidence type="ECO:0000256" key="10">
    <source>
        <dbReference type="ARBA" id="ARBA00031497"/>
    </source>
</evidence>
<evidence type="ECO:0000256" key="9">
    <source>
        <dbReference type="ARBA" id="ARBA00030608"/>
    </source>
</evidence>
<keyword evidence="8 11" id="KW-0472">Membrane</keyword>
<keyword evidence="12" id="KW-1185">Reference proteome</keyword>
<keyword evidence="4 11" id="KW-0812">Transmembrane</keyword>
<dbReference type="RefSeq" id="XP_026492791.2">
    <property type="nucleotide sequence ID" value="XM_026637006.2"/>
</dbReference>
<reference evidence="13" key="1">
    <citation type="submission" date="2025-08" db="UniProtKB">
        <authorList>
            <consortium name="RefSeq"/>
        </authorList>
    </citation>
    <scope>IDENTIFICATION</scope>
    <source>
        <tissue evidence="13">Whole body</tissue>
    </source>
</reference>
<evidence type="ECO:0000313" key="13">
    <source>
        <dbReference type="RefSeq" id="XP_026492791.2"/>
    </source>
</evidence>
<dbReference type="Proteomes" id="UP001652626">
    <property type="component" value="Chromosome 18"/>
</dbReference>
<name>A0A8B8I9C0_VANTA</name>
<evidence type="ECO:0000256" key="7">
    <source>
        <dbReference type="ARBA" id="ARBA00023128"/>
    </source>
</evidence>
<dbReference type="OrthoDB" id="1913277at2759"/>
<evidence type="ECO:0000256" key="4">
    <source>
        <dbReference type="ARBA" id="ARBA00022692"/>
    </source>
</evidence>
<dbReference type="PANTHER" id="PTHR21382:SF1">
    <property type="entry name" value="NADH DEHYDROGENASE [UBIQUINONE] 1 ALPHA SUBCOMPLEX SUBUNIT 11"/>
    <property type="match status" value="1"/>
</dbReference>
<evidence type="ECO:0000313" key="12">
    <source>
        <dbReference type="Proteomes" id="UP001652626"/>
    </source>
</evidence>
<dbReference type="PANTHER" id="PTHR21382">
    <property type="entry name" value="NADH-UBIQUINONE OXIDOREDUCTASE SUBUNIT"/>
    <property type="match status" value="1"/>
</dbReference>
<evidence type="ECO:0000256" key="3">
    <source>
        <dbReference type="ARBA" id="ARBA00018191"/>
    </source>
</evidence>
<accession>A0A8B8I9C0</accession>
<evidence type="ECO:0000256" key="6">
    <source>
        <dbReference type="ARBA" id="ARBA00022989"/>
    </source>
</evidence>
<dbReference type="InterPro" id="IPR039205">
    <property type="entry name" value="NDUFA11"/>
</dbReference>
<evidence type="ECO:0000256" key="1">
    <source>
        <dbReference type="ARBA" id="ARBA00004292"/>
    </source>
</evidence>
<organism evidence="12 13">
    <name type="scientific">Vanessa tameamea</name>
    <name type="common">Kamehameha butterfly</name>
    <dbReference type="NCBI Taxonomy" id="334116"/>
    <lineage>
        <taxon>Eukaryota</taxon>
        <taxon>Metazoa</taxon>
        <taxon>Ecdysozoa</taxon>
        <taxon>Arthropoda</taxon>
        <taxon>Hexapoda</taxon>
        <taxon>Insecta</taxon>
        <taxon>Pterygota</taxon>
        <taxon>Neoptera</taxon>
        <taxon>Endopterygota</taxon>
        <taxon>Lepidoptera</taxon>
        <taxon>Glossata</taxon>
        <taxon>Ditrysia</taxon>
        <taxon>Papilionoidea</taxon>
        <taxon>Nymphalidae</taxon>
        <taxon>Nymphalinae</taxon>
        <taxon>Vanessa</taxon>
    </lineage>
</organism>
<evidence type="ECO:0000256" key="5">
    <source>
        <dbReference type="ARBA" id="ARBA00022792"/>
    </source>
</evidence>
<evidence type="ECO:0000256" key="8">
    <source>
        <dbReference type="ARBA" id="ARBA00023136"/>
    </source>
</evidence>